<protein>
    <submittedName>
        <fullName evidence="1">Uncharacterized protein</fullName>
    </submittedName>
</protein>
<evidence type="ECO:0000313" key="1">
    <source>
        <dbReference type="EMBL" id="MCY1007291.1"/>
    </source>
</evidence>
<proteinExistence type="predicted"/>
<dbReference type="Proteomes" id="UP001150924">
    <property type="component" value="Unassembled WGS sequence"/>
</dbReference>
<reference evidence="1" key="1">
    <citation type="submission" date="2022-11" db="EMBL/GenBank/DDBJ databases">
        <title>Minimal conservation of predation-associated metabolite biosynthetic gene clusters underscores biosynthetic potential of Myxococcota including descriptions for ten novel species: Archangium lansinium sp. nov., Myxococcus landrumus sp. nov., Nannocystis bai.</title>
        <authorList>
            <person name="Ahearne A."/>
            <person name="Stevens C."/>
            <person name="Phillips K."/>
        </authorList>
    </citation>
    <scope>NUCLEOTIDE SEQUENCE</scope>
    <source>
        <strain evidence="1">Na p29</strain>
    </source>
</reference>
<name>A0A9X3EP74_9BACT</name>
<sequence length="122" mass="12380">MKIRRICRVSIASTCIDTPASFSPAANMRASTASAVSASPRPTASVRSKIFASRVWATIASTSASPTGASPACISAWSSAPSNSLRPVPTLATSAAAASREILRPCACASPITKPTASSSRL</sequence>
<organism evidence="1 2">
    <name type="scientific">Nannocystis pusilla</name>
    <dbReference type="NCBI Taxonomy" id="889268"/>
    <lineage>
        <taxon>Bacteria</taxon>
        <taxon>Pseudomonadati</taxon>
        <taxon>Myxococcota</taxon>
        <taxon>Polyangia</taxon>
        <taxon>Nannocystales</taxon>
        <taxon>Nannocystaceae</taxon>
        <taxon>Nannocystis</taxon>
    </lineage>
</organism>
<dbReference type="AlphaFoldDB" id="A0A9X3EP74"/>
<accession>A0A9X3EP74</accession>
<gene>
    <name evidence="1" type="ORF">OV079_17355</name>
</gene>
<keyword evidence="2" id="KW-1185">Reference proteome</keyword>
<comment type="caution">
    <text evidence="1">The sequence shown here is derived from an EMBL/GenBank/DDBJ whole genome shotgun (WGS) entry which is preliminary data.</text>
</comment>
<dbReference type="EMBL" id="JAPNKE010000002">
    <property type="protein sequence ID" value="MCY1007291.1"/>
    <property type="molecule type" value="Genomic_DNA"/>
</dbReference>
<evidence type="ECO:0000313" key="2">
    <source>
        <dbReference type="Proteomes" id="UP001150924"/>
    </source>
</evidence>